<name>A0A0D1LNU7_9MYCO</name>
<gene>
    <name evidence="1" type="ORF">TL10_07095</name>
</gene>
<evidence type="ECO:0000313" key="2">
    <source>
        <dbReference type="Proteomes" id="UP000032221"/>
    </source>
</evidence>
<accession>A0A0D1LNU7</accession>
<sequence>MTTDDAPEAAPLPNRFAVYSDREYAATALSVAASTDIAVIIRDRSDAPQIQAALGDHRQATVLVDPGRWRREFATPQRVMDLPAAGLTTMGLREWAESHRAASTVDGVFAPSLFVRAGEWESLRALREALAPAVGPDNSMIGLIATDASMLGTSMISRFLDELAPLRGSQLGFVFAGGREALADRHRLAGLRALFDQHPGAHLLGVDALIASDALCVDAGIVAVGIRSGMRWPARPGTTSNTAFARGYVPGRFHRDLLTYRSPVVYGHWYIDSVPTACVVCGNPPDRYVPSEQGTQDIIGHNVHAVAQLCADLLSVPSLDRHQWLSSVRVEAAESYRDLDQAQIAAPIDRTLVALIRRDRPGWMAPAPVGS</sequence>
<dbReference type="Proteomes" id="UP000032221">
    <property type="component" value="Unassembled WGS sequence"/>
</dbReference>
<dbReference type="AlphaFoldDB" id="A0A0D1LNU7"/>
<dbReference type="OrthoDB" id="4761890at2"/>
<evidence type="ECO:0000313" key="1">
    <source>
        <dbReference type="EMBL" id="KIU17676.1"/>
    </source>
</evidence>
<reference evidence="1 2" key="1">
    <citation type="submission" date="2015-01" db="EMBL/GenBank/DDBJ databases">
        <title>Genome sequence of Mycobacterium llatzerense and Mycobacterium immunogenum recovered from brain abscess.</title>
        <authorList>
            <person name="Greninger A.L."/>
            <person name="Langelier C."/>
            <person name="Cunningham G."/>
            <person name="Chiu C.Y."/>
            <person name="Miller S."/>
        </authorList>
    </citation>
    <scope>NUCLEOTIDE SEQUENCE [LARGE SCALE GENOMIC DNA]</scope>
    <source>
        <strain evidence="1 2">CLUC14</strain>
    </source>
</reference>
<comment type="caution">
    <text evidence="1">The sequence shown here is derived from an EMBL/GenBank/DDBJ whole genome shotgun (WGS) entry which is preliminary data.</text>
</comment>
<protein>
    <submittedName>
        <fullName evidence="1">Uncharacterized protein</fullName>
    </submittedName>
</protein>
<dbReference type="PATRIC" id="fig|280871.6.peg.1466"/>
<keyword evidence="2" id="KW-1185">Reference proteome</keyword>
<dbReference type="RefSeq" id="WP_043985083.1">
    <property type="nucleotide sequence ID" value="NZ_JXST01000007.1"/>
</dbReference>
<organism evidence="1 2">
    <name type="scientific">Mycolicibacterium llatzerense</name>
    <dbReference type="NCBI Taxonomy" id="280871"/>
    <lineage>
        <taxon>Bacteria</taxon>
        <taxon>Bacillati</taxon>
        <taxon>Actinomycetota</taxon>
        <taxon>Actinomycetes</taxon>
        <taxon>Mycobacteriales</taxon>
        <taxon>Mycobacteriaceae</taxon>
        <taxon>Mycolicibacterium</taxon>
    </lineage>
</organism>
<dbReference type="EMBL" id="JXST01000007">
    <property type="protein sequence ID" value="KIU17676.1"/>
    <property type="molecule type" value="Genomic_DNA"/>
</dbReference>
<proteinExistence type="predicted"/>